<keyword evidence="1" id="KW-0812">Transmembrane</keyword>
<protein>
    <submittedName>
        <fullName evidence="2">Uncharacterized protein</fullName>
    </submittedName>
</protein>
<sequence>MEIQKQNLSWNIMGMILYLFISITPIFNSYSPLYYIFRILWGYLLISTFQILSHTPQKQKRFLAYSFFFLGLIADCFMYFTLQKKYYTQFVVKTTYFYLVFALLVFLTIILSVIEIHNLFQTFKTRSRVRDEIFSAFKFSPNLINNASLSVHFKRITQKWKYSLNRLGSKKTTEQKKNIKTMAVIHLILIYLGISIILRTITLYGLTNGEQGVDYYFWLRTLAASTRNTSSIFLNLSFYFLLTLIGGGSIFAIIQAKMKTNHEYNDYREASLLSTHNNTIFQIKSQNNPNQTEIDE</sequence>
<keyword evidence="1" id="KW-0472">Membrane</keyword>
<feature type="transmembrane region" description="Helical" evidence="1">
    <location>
        <begin position="7"/>
        <end position="27"/>
    </location>
</feature>
<organism evidence="2 3">
    <name type="scientific">Candidatus Lokiarchaeum ossiferum</name>
    <dbReference type="NCBI Taxonomy" id="2951803"/>
    <lineage>
        <taxon>Archaea</taxon>
        <taxon>Promethearchaeati</taxon>
        <taxon>Promethearchaeota</taxon>
        <taxon>Promethearchaeia</taxon>
        <taxon>Promethearchaeales</taxon>
        <taxon>Promethearchaeaceae</taxon>
        <taxon>Candidatus Lokiarchaeum</taxon>
    </lineage>
</organism>
<evidence type="ECO:0000313" key="3">
    <source>
        <dbReference type="Proteomes" id="UP001208689"/>
    </source>
</evidence>
<gene>
    <name evidence="2" type="ORF">NEF87_001385</name>
</gene>
<feature type="transmembrane region" description="Helical" evidence="1">
    <location>
        <begin position="232"/>
        <end position="254"/>
    </location>
</feature>
<reference evidence="2" key="1">
    <citation type="submission" date="2022-09" db="EMBL/GenBank/DDBJ databases">
        <title>Actin cytoskeleton and complex cell architecture in an #Asgard archaeon.</title>
        <authorList>
            <person name="Ponce Toledo R.I."/>
            <person name="Schleper C."/>
            <person name="Rodrigues Oliveira T."/>
            <person name="Wollweber F."/>
            <person name="Xu J."/>
            <person name="Rittmann S."/>
            <person name="Klingl A."/>
            <person name="Pilhofer M."/>
        </authorList>
    </citation>
    <scope>NUCLEOTIDE SEQUENCE</scope>
    <source>
        <strain evidence="2">B-35</strain>
    </source>
</reference>
<keyword evidence="3" id="KW-1185">Reference proteome</keyword>
<feature type="transmembrane region" description="Helical" evidence="1">
    <location>
        <begin position="184"/>
        <end position="206"/>
    </location>
</feature>
<dbReference type="EMBL" id="CP104013">
    <property type="protein sequence ID" value="UYP45100.1"/>
    <property type="molecule type" value="Genomic_DNA"/>
</dbReference>
<proteinExistence type="predicted"/>
<name>A0ABY6HNL5_9ARCH</name>
<dbReference type="Proteomes" id="UP001208689">
    <property type="component" value="Chromosome"/>
</dbReference>
<evidence type="ECO:0000256" key="1">
    <source>
        <dbReference type="SAM" id="Phobius"/>
    </source>
</evidence>
<keyword evidence="1" id="KW-1133">Transmembrane helix</keyword>
<evidence type="ECO:0000313" key="2">
    <source>
        <dbReference type="EMBL" id="UYP45100.1"/>
    </source>
</evidence>
<feature type="transmembrane region" description="Helical" evidence="1">
    <location>
        <begin position="64"/>
        <end position="83"/>
    </location>
</feature>
<feature type="transmembrane region" description="Helical" evidence="1">
    <location>
        <begin position="33"/>
        <end position="52"/>
    </location>
</feature>
<feature type="transmembrane region" description="Helical" evidence="1">
    <location>
        <begin position="95"/>
        <end position="120"/>
    </location>
</feature>
<accession>A0ABY6HNL5</accession>